<evidence type="ECO:0000313" key="4">
    <source>
        <dbReference type="EMBL" id="AFG36371.1"/>
    </source>
</evidence>
<dbReference type="RefSeq" id="WP_014454369.1">
    <property type="nucleotide sequence ID" value="NC_017098.1"/>
</dbReference>
<proteinExistence type="inferred from homology"/>
<dbReference type="SUPFAM" id="SSF55144">
    <property type="entry name" value="LigT-like"/>
    <property type="match status" value="1"/>
</dbReference>
<keyword evidence="1 2" id="KW-0378">Hydrolase</keyword>
<feature type="domain" description="Phosphoesterase HXTX" evidence="3">
    <location>
        <begin position="12"/>
        <end position="71"/>
    </location>
</feature>
<dbReference type="AlphaFoldDB" id="H9UFS8"/>
<dbReference type="KEGG" id="sfc:Spiaf_0263"/>
<dbReference type="GO" id="GO:0016874">
    <property type="term" value="F:ligase activity"/>
    <property type="evidence" value="ECO:0007669"/>
    <property type="project" value="UniProtKB-KW"/>
</dbReference>
<sequence length="220" mass="24418">METARLFIAFSLPDEVQQHLALIQKKLATMAPSDAFRWIHPGNTHITLHFLGDTPRDRIPSVIDALRAAAIAIANQHAVTGAAGPKPTAVSDRRGIRCKLGGVGYFPHIDNPRVLWLGLNEVTTRHSADLTAQGRAYFQSLEQELTARGLESSSPRYAPHITLGYRRRKANRSETAAVTAAWQQYSSQGLIFSLQQIVLYESVVAQRGREHRRLHTQPLG</sequence>
<reference evidence="5" key="1">
    <citation type="journal article" date="2013" name="Stand. Genomic Sci.">
        <title>Complete genome sequence of the halophilic bacterium Spirochaeta africana type strain (Z-7692(T)) from the alkaline Lake Magadi in the East African Rift.</title>
        <authorList>
            <person name="Liolos K."/>
            <person name="Abt B."/>
            <person name="Scheuner C."/>
            <person name="Teshima H."/>
            <person name="Held B."/>
            <person name="Lapidus A."/>
            <person name="Nolan M."/>
            <person name="Lucas S."/>
            <person name="Deshpande S."/>
            <person name="Cheng J.F."/>
            <person name="Tapia R."/>
            <person name="Goodwin L.A."/>
            <person name="Pitluck S."/>
            <person name="Pagani I."/>
            <person name="Ivanova N."/>
            <person name="Mavromatis K."/>
            <person name="Mikhailova N."/>
            <person name="Huntemann M."/>
            <person name="Pati A."/>
            <person name="Chen A."/>
            <person name="Palaniappan K."/>
            <person name="Land M."/>
            <person name="Rohde M."/>
            <person name="Tindall B.J."/>
            <person name="Detter J.C."/>
            <person name="Goker M."/>
            <person name="Bristow J."/>
            <person name="Eisen J.A."/>
            <person name="Markowitz V."/>
            <person name="Hugenholtz P."/>
            <person name="Woyke T."/>
            <person name="Klenk H.P."/>
            <person name="Kyrpides N.C."/>
        </authorList>
    </citation>
    <scope>NUCLEOTIDE SEQUENCE</scope>
    <source>
        <strain evidence="5">ATCC 700263 / DSM 8902 / Z-7692</strain>
    </source>
</reference>
<dbReference type="EMBL" id="CP003282">
    <property type="protein sequence ID" value="AFG36371.1"/>
    <property type="molecule type" value="Genomic_DNA"/>
</dbReference>
<accession>H9UFS8</accession>
<protein>
    <recommendedName>
        <fullName evidence="2">RNA 2',3'-cyclic phosphodiesterase</fullName>
        <shortName evidence="2">RNA 2',3'-CPDase</shortName>
        <ecNumber evidence="2">3.1.4.58</ecNumber>
    </recommendedName>
</protein>
<feature type="active site" description="Proton acceptor" evidence="2">
    <location>
        <position position="160"/>
    </location>
</feature>
<dbReference type="InterPro" id="IPR009097">
    <property type="entry name" value="Cyclic_Pdiesterase"/>
</dbReference>
<feature type="short sequence motif" description="HXTX 1" evidence="2">
    <location>
        <begin position="45"/>
        <end position="48"/>
    </location>
</feature>
<name>H9UFS8_SPIAZ</name>
<dbReference type="PATRIC" id="fig|889378.3.peg.266"/>
<dbReference type="HAMAP" id="MF_01940">
    <property type="entry name" value="RNA_CPDase"/>
    <property type="match status" value="1"/>
</dbReference>
<dbReference type="GO" id="GO:0004113">
    <property type="term" value="F:2',3'-cyclic-nucleotide 3'-phosphodiesterase activity"/>
    <property type="evidence" value="ECO:0007669"/>
    <property type="project" value="InterPro"/>
</dbReference>
<keyword evidence="4" id="KW-0436">Ligase</keyword>
<gene>
    <name evidence="4" type="ordered locus">Spiaf_0263</name>
</gene>
<dbReference type="Proteomes" id="UP000007383">
    <property type="component" value="Chromosome"/>
</dbReference>
<dbReference type="eggNOG" id="COG1514">
    <property type="taxonomic scope" value="Bacteria"/>
</dbReference>
<dbReference type="PANTHER" id="PTHR35561">
    <property type="entry name" value="RNA 2',3'-CYCLIC PHOSPHODIESTERASE"/>
    <property type="match status" value="1"/>
</dbReference>
<dbReference type="GO" id="GO:0008664">
    <property type="term" value="F:RNA 2',3'-cyclic 3'-phosphodiesterase activity"/>
    <property type="evidence" value="ECO:0007669"/>
    <property type="project" value="UniProtKB-EC"/>
</dbReference>
<comment type="catalytic activity">
    <reaction evidence="2">
        <text>a 3'-end 2',3'-cyclophospho-ribonucleotide-RNA + H2O = a 3'-end 2'-phospho-ribonucleotide-RNA + H(+)</text>
        <dbReference type="Rhea" id="RHEA:11828"/>
        <dbReference type="Rhea" id="RHEA-COMP:10464"/>
        <dbReference type="Rhea" id="RHEA-COMP:17353"/>
        <dbReference type="ChEBI" id="CHEBI:15377"/>
        <dbReference type="ChEBI" id="CHEBI:15378"/>
        <dbReference type="ChEBI" id="CHEBI:83064"/>
        <dbReference type="ChEBI" id="CHEBI:173113"/>
        <dbReference type="EC" id="3.1.4.58"/>
    </reaction>
</comment>
<comment type="similarity">
    <text evidence="2">Belongs to the 2H phosphoesterase superfamily. ThpR family.</text>
</comment>
<evidence type="ECO:0000256" key="1">
    <source>
        <dbReference type="ARBA" id="ARBA00022801"/>
    </source>
</evidence>
<dbReference type="InterPro" id="IPR014051">
    <property type="entry name" value="Phosphoesterase_HXTX"/>
</dbReference>
<dbReference type="InterPro" id="IPR004175">
    <property type="entry name" value="RNA_CPDase"/>
</dbReference>
<dbReference type="PANTHER" id="PTHR35561:SF1">
    <property type="entry name" value="RNA 2',3'-CYCLIC PHOSPHODIESTERASE"/>
    <property type="match status" value="1"/>
</dbReference>
<feature type="active site" description="Proton donor" evidence="2">
    <location>
        <position position="45"/>
    </location>
</feature>
<comment type="function">
    <text evidence="2">Hydrolyzes RNA 2',3'-cyclic phosphodiester to an RNA 2'-phosphomonoester.</text>
</comment>
<evidence type="ECO:0000259" key="3">
    <source>
        <dbReference type="Pfam" id="PF02834"/>
    </source>
</evidence>
<evidence type="ECO:0000256" key="2">
    <source>
        <dbReference type="HAMAP-Rule" id="MF_01940"/>
    </source>
</evidence>
<dbReference type="EC" id="3.1.4.58" evidence="2"/>
<dbReference type="HOGENOM" id="CLU_081251_3_1_12"/>
<dbReference type="Pfam" id="PF02834">
    <property type="entry name" value="LigT_PEase"/>
    <property type="match status" value="1"/>
</dbReference>
<organism evidence="4 5">
    <name type="scientific">Spirochaeta africana (strain ATCC 700263 / DSM 8902 / Z-7692)</name>
    <dbReference type="NCBI Taxonomy" id="889378"/>
    <lineage>
        <taxon>Bacteria</taxon>
        <taxon>Pseudomonadati</taxon>
        <taxon>Spirochaetota</taxon>
        <taxon>Spirochaetia</taxon>
        <taxon>Spirochaetales</taxon>
        <taxon>Spirochaetaceae</taxon>
        <taxon>Spirochaeta</taxon>
    </lineage>
</organism>
<dbReference type="Gene3D" id="3.90.1140.10">
    <property type="entry name" value="Cyclic phosphodiesterase"/>
    <property type="match status" value="1"/>
</dbReference>
<evidence type="ECO:0000313" key="5">
    <source>
        <dbReference type="Proteomes" id="UP000007383"/>
    </source>
</evidence>
<feature type="short sequence motif" description="HXTX 2" evidence="2">
    <location>
        <begin position="160"/>
        <end position="163"/>
    </location>
</feature>
<keyword evidence="5" id="KW-1185">Reference proteome</keyword>
<dbReference type="STRING" id="889378.Spiaf_0263"/>